<dbReference type="AlphaFoldDB" id="M5TY30"/>
<proteinExistence type="predicted"/>
<organism evidence="1 2">
    <name type="scientific">Rhodopirellula sallentina SM41</name>
    <dbReference type="NCBI Taxonomy" id="1263870"/>
    <lineage>
        <taxon>Bacteria</taxon>
        <taxon>Pseudomonadati</taxon>
        <taxon>Planctomycetota</taxon>
        <taxon>Planctomycetia</taxon>
        <taxon>Pirellulales</taxon>
        <taxon>Pirellulaceae</taxon>
        <taxon>Rhodopirellula</taxon>
    </lineage>
</organism>
<reference evidence="1 2" key="1">
    <citation type="journal article" date="2013" name="Mar. Genomics">
        <title>Expression of sulfatases in Rhodopirellula baltica and the diversity of sulfatases in the genus Rhodopirellula.</title>
        <authorList>
            <person name="Wegner C.E."/>
            <person name="Richter-Heitmann T."/>
            <person name="Klindworth A."/>
            <person name="Klockow C."/>
            <person name="Richter M."/>
            <person name="Achstetter T."/>
            <person name="Glockner F.O."/>
            <person name="Harder J."/>
        </authorList>
    </citation>
    <scope>NUCLEOTIDE SEQUENCE [LARGE SCALE GENOMIC DNA]</scope>
    <source>
        <strain evidence="1 2">SM41</strain>
    </source>
</reference>
<dbReference type="PATRIC" id="fig|1263870.3.peg.4886"/>
<gene>
    <name evidence="1" type="ORF">RSSM_04620</name>
</gene>
<name>M5TY30_9BACT</name>
<dbReference type="EMBL" id="ANOH01000318">
    <property type="protein sequence ID" value="EMI53934.1"/>
    <property type="molecule type" value="Genomic_DNA"/>
</dbReference>
<protein>
    <submittedName>
        <fullName evidence="1">Uncharacterized protein</fullName>
    </submittedName>
</protein>
<evidence type="ECO:0000313" key="1">
    <source>
        <dbReference type="EMBL" id="EMI53934.1"/>
    </source>
</evidence>
<dbReference type="Proteomes" id="UP000011885">
    <property type="component" value="Unassembled WGS sequence"/>
</dbReference>
<evidence type="ECO:0000313" key="2">
    <source>
        <dbReference type="Proteomes" id="UP000011885"/>
    </source>
</evidence>
<sequence length="53" mass="5746">MDTLKTGPFGNLFRFPNVNIGKVGTAVVRCIFSVRVLKSAVGSFEKIGKTTRS</sequence>
<accession>M5TY30</accession>
<keyword evidence="2" id="KW-1185">Reference proteome</keyword>
<comment type="caution">
    <text evidence="1">The sequence shown here is derived from an EMBL/GenBank/DDBJ whole genome shotgun (WGS) entry which is preliminary data.</text>
</comment>